<organism evidence="2 3">
    <name type="scientific">Turnera subulata</name>
    <dbReference type="NCBI Taxonomy" id="218843"/>
    <lineage>
        <taxon>Eukaryota</taxon>
        <taxon>Viridiplantae</taxon>
        <taxon>Streptophyta</taxon>
        <taxon>Embryophyta</taxon>
        <taxon>Tracheophyta</taxon>
        <taxon>Spermatophyta</taxon>
        <taxon>Magnoliopsida</taxon>
        <taxon>eudicotyledons</taxon>
        <taxon>Gunneridae</taxon>
        <taxon>Pentapetalae</taxon>
        <taxon>rosids</taxon>
        <taxon>fabids</taxon>
        <taxon>Malpighiales</taxon>
        <taxon>Passifloraceae</taxon>
        <taxon>Turnera</taxon>
    </lineage>
</organism>
<dbReference type="Gene3D" id="1.10.10.60">
    <property type="entry name" value="Homeodomain-like"/>
    <property type="match status" value="1"/>
</dbReference>
<evidence type="ECO:0000313" key="2">
    <source>
        <dbReference type="EMBL" id="KAJ4845433.1"/>
    </source>
</evidence>
<reference evidence="2" key="1">
    <citation type="submission" date="2022-02" db="EMBL/GenBank/DDBJ databases">
        <authorList>
            <person name="Henning P.M."/>
            <person name="McCubbin A.G."/>
            <person name="Shore J.S."/>
        </authorList>
    </citation>
    <scope>NUCLEOTIDE SEQUENCE</scope>
    <source>
        <strain evidence="2">F60SS</strain>
        <tissue evidence="2">Leaves</tissue>
    </source>
</reference>
<name>A0A9Q0G899_9ROSI</name>
<keyword evidence="3" id="KW-1185">Reference proteome</keyword>
<dbReference type="EMBL" id="JAKUCV010001675">
    <property type="protein sequence ID" value="KAJ4845433.1"/>
    <property type="molecule type" value="Genomic_DNA"/>
</dbReference>
<reference evidence="2" key="2">
    <citation type="journal article" date="2023" name="Plants (Basel)">
        <title>Annotation of the Turnera subulata (Passifloraceae) Draft Genome Reveals the S-Locus Evolved after the Divergence of Turneroideae from Passifloroideae in a Stepwise Manner.</title>
        <authorList>
            <person name="Henning P.M."/>
            <person name="Roalson E.H."/>
            <person name="Mir W."/>
            <person name="McCubbin A.G."/>
            <person name="Shore J.S."/>
        </authorList>
    </citation>
    <scope>NUCLEOTIDE SEQUENCE</scope>
    <source>
        <strain evidence="2">F60SS</strain>
    </source>
</reference>
<evidence type="ECO:0000313" key="3">
    <source>
        <dbReference type="Proteomes" id="UP001141552"/>
    </source>
</evidence>
<dbReference type="AlphaFoldDB" id="A0A9Q0G899"/>
<sequence>MADPAALSSGSQLPANGVAGFVSAALLRRLRATERCAGMEKRRVEAIAADGAAGFVSAALLRRLRATERCAGVEKRRVAAVAGDGGGFGGGSAAVDRRRKEKEERIWVLQRVKAVWAPLTTSGAQHACPNLSLLLLIIWTLVLVCAMHKKEMEGMQMFLGDEMRGVSVNTLPVMDEFEKVEEESMLDFGSASESEPKNKAAQPELVLSPLGECGNEGTLLEIQEILKTPTPCVVHDHHDVSSDEAKEIVMEERKEDEVKIEENKEEEVKPPPQPVQPRICWSTEVRPRLRWTQELHAYFVNAVNHLGGPQSQ</sequence>
<protein>
    <submittedName>
        <fullName evidence="2">Uncharacterized protein</fullName>
    </submittedName>
</protein>
<dbReference type="Proteomes" id="UP001141552">
    <property type="component" value="Unassembled WGS sequence"/>
</dbReference>
<feature type="region of interest" description="Disordered" evidence="1">
    <location>
        <begin position="256"/>
        <end position="278"/>
    </location>
</feature>
<accession>A0A9Q0G899</accession>
<comment type="caution">
    <text evidence="2">The sequence shown here is derived from an EMBL/GenBank/DDBJ whole genome shotgun (WGS) entry which is preliminary data.</text>
</comment>
<dbReference type="OrthoDB" id="1751735at2759"/>
<gene>
    <name evidence="2" type="ORF">Tsubulata_025384</name>
</gene>
<evidence type="ECO:0000256" key="1">
    <source>
        <dbReference type="SAM" id="MobiDB-lite"/>
    </source>
</evidence>
<feature type="compositionally biased region" description="Basic and acidic residues" evidence="1">
    <location>
        <begin position="256"/>
        <end position="269"/>
    </location>
</feature>
<proteinExistence type="predicted"/>